<evidence type="ECO:0000256" key="2">
    <source>
        <dbReference type="ARBA" id="ARBA00022971"/>
    </source>
</evidence>
<comment type="similarity">
    <text evidence="1">Belongs to the MobA/MobL family.</text>
</comment>
<evidence type="ECO:0000313" key="5">
    <source>
        <dbReference type="EMBL" id="APZ55350.1"/>
    </source>
</evidence>
<feature type="compositionally biased region" description="Polar residues" evidence="3">
    <location>
        <begin position="436"/>
        <end position="445"/>
    </location>
</feature>
<dbReference type="OrthoDB" id="1826980at2"/>
<keyword evidence="5" id="KW-0614">Plasmid</keyword>
<organism evidence="5 6">
    <name type="scientific">Salipiger abyssi</name>
    <dbReference type="NCBI Taxonomy" id="1250539"/>
    <lineage>
        <taxon>Bacteria</taxon>
        <taxon>Pseudomonadati</taxon>
        <taxon>Pseudomonadota</taxon>
        <taxon>Alphaproteobacteria</taxon>
        <taxon>Rhodobacterales</taxon>
        <taxon>Roseobacteraceae</taxon>
        <taxon>Salipiger</taxon>
    </lineage>
</organism>
<dbReference type="AlphaFoldDB" id="A0A1P8V121"/>
<dbReference type="EMBL" id="CP015096">
    <property type="protein sequence ID" value="APZ55350.1"/>
    <property type="molecule type" value="Genomic_DNA"/>
</dbReference>
<evidence type="ECO:0000313" key="6">
    <source>
        <dbReference type="Proteomes" id="UP000187059"/>
    </source>
</evidence>
<evidence type="ECO:0000256" key="3">
    <source>
        <dbReference type="SAM" id="MobiDB-lite"/>
    </source>
</evidence>
<sequence length="658" mass="73954">MAIYRCEFKIISRGSGHRACAAAAYRAGEKIRDERYGDTHDYTRKSGVAASFILAPENAPDWMSNRAELWNAVEAVERRKDAQLCREVLLSLPHELADDQREALVRQFVRDHFVSRGMVADVNIHTHSPSGDERNDHAHILLTTRTLTASSFGPKERSWNSRDFVHDTREAWAEAQNRTFERLGLDLRVDHRSLADQGIDREPEPKLGQHATESIRNGEPEKADRVVQHHETVMERNAERERLKNEREVIDLALARLDRTRGERDANEFAELAAHHARQMRNLQAAQAASLYALRREQLTTLRAAVRAARADHDQFRKELTPGFLQRMGEIVTLKGRAMRQKRDSALREFKSQQDSRLNALRARQRRELAALKDHHAEELARLRKGQGGERDDLALRQQQRFEREQALLRARHAGGGSAPRSANEVLFTRPEDASPTLSPETPSDTPREPRDGLSGVWDSHALPPSPSGGTEAAEGGEERGESGAGSAGGSAGLGGKPRADEEARTPPAPPLGDETAPPREAERDPDDGVRPSSPGQASDDTRARNEREDDAPRARTGLFAKKDQRAAGKPARAEDVLIPKKGGRRDAKNARGRAEEPKDKPHFLDPDYKGPSKDELDRARDLEKAIRVHKAREARKRAAERRRLERERRKDRDGPER</sequence>
<geneLocation type="plasmid" evidence="6">
    <name>ppaby8</name>
</geneLocation>
<dbReference type="Gene3D" id="3.30.930.30">
    <property type="match status" value="1"/>
</dbReference>
<feature type="domain" description="MobA/MobL protein" evidence="4">
    <location>
        <begin position="19"/>
        <end position="213"/>
    </location>
</feature>
<feature type="compositionally biased region" description="Basic and acidic residues" evidence="3">
    <location>
        <begin position="540"/>
        <end position="554"/>
    </location>
</feature>
<proteinExistence type="inferred from homology"/>
<evidence type="ECO:0000256" key="1">
    <source>
        <dbReference type="ARBA" id="ARBA00010873"/>
    </source>
</evidence>
<feature type="compositionally biased region" description="Basic residues" evidence="3">
    <location>
        <begin position="628"/>
        <end position="641"/>
    </location>
</feature>
<gene>
    <name evidence="5" type="ORF">Ga0080574_TMP5068</name>
</gene>
<name>A0A1P8V121_9RHOB</name>
<feature type="region of interest" description="Disordered" evidence="3">
    <location>
        <begin position="411"/>
        <end position="658"/>
    </location>
</feature>
<feature type="compositionally biased region" description="Gly residues" evidence="3">
    <location>
        <begin position="483"/>
        <end position="496"/>
    </location>
</feature>
<dbReference type="RefSeq" id="WP_076706292.1">
    <property type="nucleotide sequence ID" value="NZ_CP015096.1"/>
</dbReference>
<accession>A0A1P8V121</accession>
<feature type="compositionally biased region" description="Basic and acidic residues" evidence="3">
    <location>
        <begin position="561"/>
        <end position="627"/>
    </location>
</feature>
<dbReference type="NCBIfam" id="NF041496">
    <property type="entry name" value="MobQ"/>
    <property type="match status" value="1"/>
</dbReference>
<keyword evidence="6" id="KW-1185">Reference proteome</keyword>
<dbReference type="Proteomes" id="UP000187059">
    <property type="component" value="Plasmid pPABY8"/>
</dbReference>
<reference evidence="5 6" key="1">
    <citation type="submission" date="2016-04" db="EMBL/GenBank/DDBJ databases">
        <title>Deep-sea bacteria in the southern Pacific.</title>
        <authorList>
            <person name="Tang K."/>
        </authorList>
    </citation>
    <scope>NUCLEOTIDE SEQUENCE [LARGE SCALE GENOMIC DNA]</scope>
    <source>
        <strain evidence="5 6">JLT2014</strain>
        <plasmid evidence="6">ppaby8</plasmid>
    </source>
</reference>
<dbReference type="KEGG" id="paby:Ga0080574_TMP5068"/>
<protein>
    <submittedName>
        <fullName evidence="5">MobA/MobL family protein</fullName>
    </submittedName>
</protein>
<feature type="compositionally biased region" description="Basic and acidic residues" evidence="3">
    <location>
        <begin position="642"/>
        <end position="658"/>
    </location>
</feature>
<feature type="compositionally biased region" description="Basic and acidic residues" evidence="3">
    <location>
        <begin position="517"/>
        <end position="530"/>
    </location>
</feature>
<dbReference type="InterPro" id="IPR005053">
    <property type="entry name" value="MobA_MobL"/>
</dbReference>
<evidence type="ECO:0000259" key="4">
    <source>
        <dbReference type="Pfam" id="PF03389"/>
    </source>
</evidence>
<keyword evidence="2" id="KW-0184">Conjugation</keyword>
<dbReference type="Pfam" id="PF03389">
    <property type="entry name" value="MobA_MobL"/>
    <property type="match status" value="1"/>
</dbReference>